<dbReference type="PANTHER" id="PTHR43238">
    <property type="entry name" value="GDP-L-FUCOSE SYNTHASE"/>
    <property type="match status" value="1"/>
</dbReference>
<evidence type="ECO:0000313" key="2">
    <source>
        <dbReference type="EMBL" id="TFV80306.1"/>
    </source>
</evidence>
<dbReference type="InterPro" id="IPR001509">
    <property type="entry name" value="Epimerase_deHydtase"/>
</dbReference>
<dbReference type="AlphaFoldDB" id="A0A4Y9PMV5"/>
<accession>A0A4Y9PMV5</accession>
<dbReference type="GO" id="GO:0050577">
    <property type="term" value="F:GDP-L-fucose synthase activity"/>
    <property type="evidence" value="ECO:0007669"/>
    <property type="project" value="TreeGrafter"/>
</dbReference>
<dbReference type="SUPFAM" id="SSF51735">
    <property type="entry name" value="NAD(P)-binding Rossmann-fold domains"/>
    <property type="match status" value="1"/>
</dbReference>
<gene>
    <name evidence="2" type="ORF">E4K64_00250</name>
</gene>
<dbReference type="PANTHER" id="PTHR43238:SF1">
    <property type="entry name" value="GDP-L-FUCOSE SYNTHASE"/>
    <property type="match status" value="1"/>
</dbReference>
<dbReference type="Proteomes" id="UP000297700">
    <property type="component" value="Unassembled WGS sequence"/>
</dbReference>
<dbReference type="Gene3D" id="3.90.25.10">
    <property type="entry name" value="UDP-galactose 4-epimerase, domain 1"/>
    <property type="match status" value="1"/>
</dbReference>
<dbReference type="Pfam" id="PF01370">
    <property type="entry name" value="Epimerase"/>
    <property type="match status" value="1"/>
</dbReference>
<dbReference type="Gene3D" id="3.40.50.720">
    <property type="entry name" value="NAD(P)-binding Rossmann-like Domain"/>
    <property type="match status" value="1"/>
</dbReference>
<dbReference type="InterPro" id="IPR036291">
    <property type="entry name" value="NAD(P)-bd_dom_sf"/>
</dbReference>
<reference evidence="2 3" key="1">
    <citation type="submission" date="2019-03" db="EMBL/GenBank/DDBJ databases">
        <title>Bradyrhizobium strains diversity.</title>
        <authorList>
            <person name="Urquiaga M.C.O."/>
            <person name="Hungria M."/>
            <person name="Delamuta J.R.M."/>
            <person name="Klepa M.S."/>
        </authorList>
    </citation>
    <scope>NUCLEOTIDE SEQUENCE [LARGE SCALE GENOMIC DNA]</scope>
    <source>
        <strain evidence="2 3">CNPSo 3426</strain>
    </source>
</reference>
<proteinExistence type="predicted"/>
<evidence type="ECO:0000259" key="1">
    <source>
        <dbReference type="Pfam" id="PF01370"/>
    </source>
</evidence>
<dbReference type="EMBL" id="SPQS01000001">
    <property type="protein sequence ID" value="TFV80306.1"/>
    <property type="molecule type" value="Genomic_DNA"/>
</dbReference>
<feature type="domain" description="NAD-dependent epimerase/dehydratase" evidence="1">
    <location>
        <begin position="9"/>
        <end position="244"/>
    </location>
</feature>
<evidence type="ECO:0000313" key="3">
    <source>
        <dbReference type="Proteomes" id="UP000297700"/>
    </source>
</evidence>
<comment type="caution">
    <text evidence="2">The sequence shown here is derived from an EMBL/GenBank/DDBJ whole genome shotgun (WGS) entry which is preliminary data.</text>
</comment>
<sequence>MFFQRRLSLVTGGAGFIGTHLAQALLNAGGRVRLALHERAPIISDSRVEIVRGDLTDPQDCLRAMQGVQLVFHAAGAVSGAGGSSEDAMAGIVKNLNLTAQVLHAAWAAKVERILIFSSSTIYPATDHPIREDELGEQQPHPSYLGYGRMRRYFEHLAEFVASCSTVKIALVRPTAVYGPYDDFEPSRSHVIPALVRRAVEKADPFEVWGSGSEMRDFLHVEDFVRGCLLAIEKHATCDPINIGYGSAISIRQVVETILKAAGHDVSPRFDASKPTTIPIRTVDTSKARRILGFEPQISIEAGLGDLVRWYATRTVS</sequence>
<protein>
    <submittedName>
        <fullName evidence="2">NAD-dependent epimerase/dehydratase family protein</fullName>
    </submittedName>
</protein>
<organism evidence="2 3">
    <name type="scientific">Bradyrhizobium frederickii</name>
    <dbReference type="NCBI Taxonomy" id="2560054"/>
    <lineage>
        <taxon>Bacteria</taxon>
        <taxon>Pseudomonadati</taxon>
        <taxon>Pseudomonadota</taxon>
        <taxon>Alphaproteobacteria</taxon>
        <taxon>Hyphomicrobiales</taxon>
        <taxon>Nitrobacteraceae</taxon>
        <taxon>Bradyrhizobium</taxon>
    </lineage>
</organism>
<name>A0A4Y9PMV5_9BRAD</name>